<dbReference type="Gene3D" id="1.10.10.10">
    <property type="entry name" value="Winged helix-like DNA-binding domain superfamily/Winged helix DNA-binding domain"/>
    <property type="match status" value="1"/>
</dbReference>
<keyword evidence="8" id="KW-1185">Reference proteome</keyword>
<dbReference type="GeneID" id="37224304"/>
<dbReference type="GO" id="GO:0044550">
    <property type="term" value="P:secondary metabolite biosynthetic process"/>
    <property type="evidence" value="ECO:0007669"/>
    <property type="project" value="UniProtKB-ARBA"/>
</dbReference>
<reference evidence="7 8" key="1">
    <citation type="submission" date="2018-02" db="EMBL/GenBank/DDBJ databases">
        <title>The genomes of Aspergillus section Nigri reveals drivers in fungal speciation.</title>
        <authorList>
            <consortium name="DOE Joint Genome Institute"/>
            <person name="Vesth T.C."/>
            <person name="Nybo J."/>
            <person name="Theobald S."/>
            <person name="Brandl J."/>
            <person name="Frisvad J.C."/>
            <person name="Nielsen K.F."/>
            <person name="Lyhne E.K."/>
            <person name="Kogle M.E."/>
            <person name="Kuo A."/>
            <person name="Riley R."/>
            <person name="Clum A."/>
            <person name="Nolan M."/>
            <person name="Lipzen A."/>
            <person name="Salamov A."/>
            <person name="Henrissat B."/>
            <person name="Wiebenga A."/>
            <person name="De vries R.P."/>
            <person name="Grigoriev I.V."/>
            <person name="Mortensen U.H."/>
            <person name="Andersen M.R."/>
            <person name="Baker S.E."/>
        </authorList>
    </citation>
    <scope>NUCLEOTIDE SEQUENCE [LARGE SCALE GENOMIC DNA]</scope>
    <source>
        <strain evidence="7 8">CBS 121593</strain>
    </source>
</reference>
<organism evidence="7 8">
    <name type="scientific">Aspergillus ibericus CBS 121593</name>
    <dbReference type="NCBI Taxonomy" id="1448316"/>
    <lineage>
        <taxon>Eukaryota</taxon>
        <taxon>Fungi</taxon>
        <taxon>Dikarya</taxon>
        <taxon>Ascomycota</taxon>
        <taxon>Pezizomycotina</taxon>
        <taxon>Eurotiomycetes</taxon>
        <taxon>Eurotiomycetidae</taxon>
        <taxon>Eurotiales</taxon>
        <taxon>Aspergillaceae</taxon>
        <taxon>Aspergillus</taxon>
        <taxon>Aspergillus subgen. Circumdati</taxon>
    </lineage>
</organism>
<dbReference type="InterPro" id="IPR012967">
    <property type="entry name" value="COMT_dimerisation"/>
</dbReference>
<dbReference type="GO" id="GO:0008171">
    <property type="term" value="F:O-methyltransferase activity"/>
    <property type="evidence" value="ECO:0007669"/>
    <property type="project" value="InterPro"/>
</dbReference>
<dbReference type="Pfam" id="PF00891">
    <property type="entry name" value="Methyltransf_2"/>
    <property type="match status" value="1"/>
</dbReference>
<gene>
    <name evidence="7" type="ORF">BO80DRAFT_425086</name>
</gene>
<dbReference type="PANTHER" id="PTHR43712">
    <property type="entry name" value="PUTATIVE (AFU_ORTHOLOGUE AFUA_4G14580)-RELATED"/>
    <property type="match status" value="1"/>
</dbReference>
<dbReference type="AlphaFoldDB" id="A0A395H1M2"/>
<proteinExistence type="predicted"/>
<dbReference type="InterPro" id="IPR036390">
    <property type="entry name" value="WH_DNA-bd_sf"/>
</dbReference>
<feature type="active site" description="Proton acceptor" evidence="4">
    <location>
        <position position="317"/>
    </location>
</feature>
<dbReference type="SUPFAM" id="SSF53335">
    <property type="entry name" value="S-adenosyl-L-methionine-dependent methyltransferases"/>
    <property type="match status" value="1"/>
</dbReference>
<dbReference type="Proteomes" id="UP000249402">
    <property type="component" value="Unassembled WGS sequence"/>
</dbReference>
<evidence type="ECO:0000256" key="3">
    <source>
        <dbReference type="ARBA" id="ARBA00022691"/>
    </source>
</evidence>
<evidence type="ECO:0000256" key="4">
    <source>
        <dbReference type="PIRSR" id="PIRSR005739-1"/>
    </source>
</evidence>
<dbReference type="Gene3D" id="3.40.50.150">
    <property type="entry name" value="Vaccinia Virus protein VP39"/>
    <property type="match status" value="1"/>
</dbReference>
<evidence type="ECO:0000259" key="6">
    <source>
        <dbReference type="Pfam" id="PF08100"/>
    </source>
</evidence>
<dbReference type="PROSITE" id="PS51683">
    <property type="entry name" value="SAM_OMT_II"/>
    <property type="match status" value="1"/>
</dbReference>
<dbReference type="PANTHER" id="PTHR43712:SF11">
    <property type="entry name" value="O-METHYLTRANSFERASE (AFU_ORTHOLOGUE AFUA_2G17820)-RELATED"/>
    <property type="match status" value="1"/>
</dbReference>
<sequence length="394" mass="44615">MADKAHLEHLAESIQQAVVSYDPSNPSSWMPIQDAMEKLRRATEPPAIFVMKQRFHVHVPFLRDWEITNRSTKTVQNICLVAALEMGLLQTLAARKGENVTASDLAQASGYDEVLIARIMRLMTAIGFADETGYQTYTANPVTICQSEPGSIGGMILSNEMTYPLASKIREYLRQNKPCDMTQTPPPYDFAMGETVWETLTKNPVWKKGFDDSMTARNKTLSIPWHVKFPVQERLAERQLTTPPVIVDIGGSQGVDLERFVQHFPDLECELILQDLPETLERIPGPLDSKVKPIAYDFFKEQKVHGADIYYLKSVLHDWDDVSSQKILSNTAKTMKPHSRLLINEIVLADTNEALIRTDMDMLMLLLCNGMERTKTQWTELLAKVEPPLKIVEV</sequence>
<name>A0A395H1M2_9EURO</name>
<dbReference type="EMBL" id="KZ824437">
    <property type="protein sequence ID" value="RAL01115.1"/>
    <property type="molecule type" value="Genomic_DNA"/>
</dbReference>
<dbReference type="InterPro" id="IPR036388">
    <property type="entry name" value="WH-like_DNA-bd_sf"/>
</dbReference>
<dbReference type="InterPro" id="IPR016461">
    <property type="entry name" value="COMT-like"/>
</dbReference>
<dbReference type="GO" id="GO:0032259">
    <property type="term" value="P:methylation"/>
    <property type="evidence" value="ECO:0007669"/>
    <property type="project" value="UniProtKB-KW"/>
</dbReference>
<evidence type="ECO:0000256" key="1">
    <source>
        <dbReference type="ARBA" id="ARBA00022603"/>
    </source>
</evidence>
<feature type="domain" description="O-methyltransferase C-terminal" evidence="5">
    <location>
        <begin position="187"/>
        <end position="383"/>
    </location>
</feature>
<dbReference type="PIRSF" id="PIRSF005739">
    <property type="entry name" value="O-mtase"/>
    <property type="match status" value="1"/>
</dbReference>
<dbReference type="InterPro" id="IPR029063">
    <property type="entry name" value="SAM-dependent_MTases_sf"/>
</dbReference>
<dbReference type="RefSeq" id="XP_025575442.1">
    <property type="nucleotide sequence ID" value="XM_025719439.1"/>
</dbReference>
<evidence type="ECO:0000313" key="7">
    <source>
        <dbReference type="EMBL" id="RAL01115.1"/>
    </source>
</evidence>
<evidence type="ECO:0000313" key="8">
    <source>
        <dbReference type="Proteomes" id="UP000249402"/>
    </source>
</evidence>
<accession>A0A395H1M2</accession>
<dbReference type="InterPro" id="IPR001077">
    <property type="entry name" value="COMT_C"/>
</dbReference>
<dbReference type="Pfam" id="PF08100">
    <property type="entry name" value="Dimerisation"/>
    <property type="match status" value="1"/>
</dbReference>
<keyword evidence="2 7" id="KW-0808">Transferase</keyword>
<evidence type="ECO:0000256" key="2">
    <source>
        <dbReference type="ARBA" id="ARBA00022679"/>
    </source>
</evidence>
<keyword evidence="3" id="KW-0949">S-adenosyl-L-methionine</keyword>
<feature type="domain" description="O-methyltransferase dimerisation" evidence="6">
    <location>
        <begin position="79"/>
        <end position="142"/>
    </location>
</feature>
<keyword evidence="1 7" id="KW-0489">Methyltransferase</keyword>
<evidence type="ECO:0000259" key="5">
    <source>
        <dbReference type="Pfam" id="PF00891"/>
    </source>
</evidence>
<dbReference type="SUPFAM" id="SSF46785">
    <property type="entry name" value="Winged helix' DNA-binding domain"/>
    <property type="match status" value="1"/>
</dbReference>
<dbReference type="OrthoDB" id="2410195at2759"/>
<protein>
    <submittedName>
        <fullName evidence="7">S-adenosyl-L-methionine-dependent methyltransferase</fullName>
    </submittedName>
</protein>
<dbReference type="VEuPathDB" id="FungiDB:BO80DRAFT_425086"/>